<organism evidence="2 3">
    <name type="scientific">Agromyces larvae</name>
    <dbReference type="NCBI Taxonomy" id="2929802"/>
    <lineage>
        <taxon>Bacteria</taxon>
        <taxon>Bacillati</taxon>
        <taxon>Actinomycetota</taxon>
        <taxon>Actinomycetes</taxon>
        <taxon>Micrococcales</taxon>
        <taxon>Microbacteriaceae</taxon>
        <taxon>Agromyces</taxon>
    </lineage>
</organism>
<evidence type="ECO:0000313" key="3">
    <source>
        <dbReference type="Proteomes" id="UP000832097"/>
    </source>
</evidence>
<evidence type="ECO:0000313" key="2">
    <source>
        <dbReference type="EMBL" id="UOE45917.1"/>
    </source>
</evidence>
<keyword evidence="3" id="KW-1185">Reference proteome</keyword>
<gene>
    <name evidence="2" type="ORF">MTO99_09310</name>
</gene>
<dbReference type="EMBL" id="CP094528">
    <property type="protein sequence ID" value="UOE45917.1"/>
    <property type="molecule type" value="Genomic_DNA"/>
</dbReference>
<sequence length="49" mass="5603">MSGVEAHEQHRHYDFHAECILRLVEGAIEDRPAPVTPRTPEPTKEEDHA</sequence>
<dbReference type="RefSeq" id="WP_243558646.1">
    <property type="nucleotide sequence ID" value="NZ_CP094528.1"/>
</dbReference>
<proteinExistence type="predicted"/>
<reference evidence="2 3" key="1">
    <citation type="submission" date="2022-03" db="EMBL/GenBank/DDBJ databases">
        <title>Mucilaginibacter sp. isolated from the gut of Protaetia brevitarsis seulensis larvae.</title>
        <authorList>
            <person name="Won M."/>
            <person name="Kim S.-J."/>
            <person name="Kwon S.-W."/>
        </authorList>
    </citation>
    <scope>NUCLEOTIDE SEQUENCE [LARGE SCALE GENOMIC DNA]</scope>
    <source>
        <strain evidence="2 3">CFWR-12</strain>
    </source>
</reference>
<protein>
    <submittedName>
        <fullName evidence="2">Uncharacterized protein</fullName>
    </submittedName>
</protein>
<dbReference type="Proteomes" id="UP000832097">
    <property type="component" value="Chromosome"/>
</dbReference>
<accession>A0ABY4C666</accession>
<evidence type="ECO:0000256" key="1">
    <source>
        <dbReference type="SAM" id="MobiDB-lite"/>
    </source>
</evidence>
<name>A0ABY4C666_9MICO</name>
<feature type="region of interest" description="Disordered" evidence="1">
    <location>
        <begin position="27"/>
        <end position="49"/>
    </location>
</feature>